<dbReference type="PROSITE" id="PS50994">
    <property type="entry name" value="INTEGRASE"/>
    <property type="match status" value="1"/>
</dbReference>
<evidence type="ECO:0000313" key="4">
    <source>
        <dbReference type="Proteomes" id="UP000318590"/>
    </source>
</evidence>
<dbReference type="AlphaFoldDB" id="A0A547PN12"/>
<protein>
    <recommendedName>
        <fullName evidence="2">Integrase catalytic domain-containing protein</fullName>
    </recommendedName>
</protein>
<dbReference type="SUPFAM" id="SSF53098">
    <property type="entry name" value="Ribonuclease H-like"/>
    <property type="match status" value="1"/>
</dbReference>
<evidence type="ECO:0000256" key="1">
    <source>
        <dbReference type="SAM" id="MobiDB-lite"/>
    </source>
</evidence>
<organism evidence="3 4">
    <name type="scientific">Palleronia caenipelagi</name>
    <dbReference type="NCBI Taxonomy" id="2489174"/>
    <lineage>
        <taxon>Bacteria</taxon>
        <taxon>Pseudomonadati</taxon>
        <taxon>Pseudomonadota</taxon>
        <taxon>Alphaproteobacteria</taxon>
        <taxon>Rhodobacterales</taxon>
        <taxon>Roseobacteraceae</taxon>
        <taxon>Palleronia</taxon>
    </lineage>
</organism>
<accession>A0A547PN12</accession>
<dbReference type="GO" id="GO:0003676">
    <property type="term" value="F:nucleic acid binding"/>
    <property type="evidence" value="ECO:0007669"/>
    <property type="project" value="InterPro"/>
</dbReference>
<gene>
    <name evidence="3" type="ORF">FEV53_15995</name>
</gene>
<dbReference type="EMBL" id="VFSV01000040">
    <property type="protein sequence ID" value="TRD15526.1"/>
    <property type="molecule type" value="Genomic_DNA"/>
</dbReference>
<comment type="caution">
    <text evidence="3">The sequence shown here is derived from an EMBL/GenBank/DDBJ whole genome shotgun (WGS) entry which is preliminary data.</text>
</comment>
<dbReference type="RefSeq" id="WP_142835790.1">
    <property type="nucleotide sequence ID" value="NZ_VFSV01000040.1"/>
</dbReference>
<dbReference type="InterPro" id="IPR012337">
    <property type="entry name" value="RNaseH-like_sf"/>
</dbReference>
<feature type="domain" description="Integrase catalytic" evidence="2">
    <location>
        <begin position="283"/>
        <end position="499"/>
    </location>
</feature>
<dbReference type="InterPro" id="IPR001584">
    <property type="entry name" value="Integrase_cat-core"/>
</dbReference>
<dbReference type="InterPro" id="IPR015378">
    <property type="entry name" value="Transposase-like_Mu_C"/>
</dbReference>
<dbReference type="Pfam" id="PF09299">
    <property type="entry name" value="Mu-transpos_C"/>
    <property type="match status" value="1"/>
</dbReference>
<keyword evidence="4" id="KW-1185">Reference proteome</keyword>
<dbReference type="InterPro" id="IPR036397">
    <property type="entry name" value="RNaseH_sf"/>
</dbReference>
<dbReference type="OrthoDB" id="9814072at2"/>
<reference evidence="3 4" key="1">
    <citation type="submission" date="2019-06" db="EMBL/GenBank/DDBJ databases">
        <title>Paenimaribius caenipelagi gen. nov., sp. nov., isolated from a tidal flat.</title>
        <authorList>
            <person name="Yoon J.-H."/>
        </authorList>
    </citation>
    <scope>NUCLEOTIDE SEQUENCE [LARGE SCALE GENOMIC DNA]</scope>
    <source>
        <strain evidence="3 4">JBTF-M29</strain>
    </source>
</reference>
<dbReference type="Gene3D" id="3.30.420.10">
    <property type="entry name" value="Ribonuclease H-like superfamily/Ribonuclease H"/>
    <property type="match status" value="1"/>
</dbReference>
<feature type="region of interest" description="Disordered" evidence="1">
    <location>
        <begin position="655"/>
        <end position="719"/>
    </location>
</feature>
<dbReference type="Proteomes" id="UP000318590">
    <property type="component" value="Unassembled WGS sequence"/>
</dbReference>
<sequence length="719" mass="80546">MTRRIHTTEQDLWIIDGVRYGVAETNSEGVVLIELEGARRARSFTHQELADLLASGDADFKRNAFAPETAACSQMSPVESVADLDRDDQLLMLWRLAYVMAFLSREKAGEVVRTFRSTTAILPDLEREVDQQEAHRQHITAKAKRAGKKCYKRTAPGATTLLAWVRRWEKSGRDPRSLIPRTHRSGNRRTRFPVLVEKAVSEGIKAYASFQRPTIRDVTKKVRETVRKLNREREAVGLEPYSLPSNRTIARRISRLDPFATYAQRYGAAAAVRKFGAYEDGIKASFPMGRLETDEWKVDVLTVVDQIGALESLSDEVRKTLETTRLWLYVGICCATRCIVGMHLADQPNGADAVRLLSLMTRDKTDLARAAGCESPWHQGGGLGLVSADLGPAFVDETFQVSLLALGGMIASPPGDKPWLRPKIERVFRTFGTQIMPKLAGRTFSNPKERGDYPSEDLAVHTKETLMRILTIHVVDIYHNSPHQGLGGETPADCWERLSAKWGSLPYPGAIQRAAVFGNETERKLTGRGVTVCGINYVCGYLRDLHKRAHGDVVRVRANPEDLGFVLVWNGKGWVQAHAIQPCFEGVSLGQWRLASRELGLRYGQRAELRQDVVERALRKVEEINAEQIEKFNVTIPFLTPEDLAREERQLHLGLTIRPQDQPSIDLPKSPDAIGSEVPLGDRAPDLFNPHPDETPNTTPEEPDNNEDKGRSWGMEDDE</sequence>
<evidence type="ECO:0000259" key="2">
    <source>
        <dbReference type="PROSITE" id="PS50994"/>
    </source>
</evidence>
<evidence type="ECO:0000313" key="3">
    <source>
        <dbReference type="EMBL" id="TRD15526.1"/>
    </source>
</evidence>
<dbReference type="GO" id="GO:0015074">
    <property type="term" value="P:DNA integration"/>
    <property type="evidence" value="ECO:0007669"/>
    <property type="project" value="InterPro"/>
</dbReference>
<proteinExistence type="predicted"/>
<name>A0A547PN12_9RHOB</name>